<feature type="transmembrane region" description="Helical" evidence="7">
    <location>
        <begin position="99"/>
        <end position="117"/>
    </location>
</feature>
<comment type="caution">
    <text evidence="9">The sequence shown here is derived from an EMBL/GenBank/DDBJ whole genome shotgun (WGS) entry which is preliminary data.</text>
</comment>
<dbReference type="PANTHER" id="PTHR11403:SF10">
    <property type="entry name" value="CYTOCHROME C OXIDASE"/>
    <property type="match status" value="1"/>
</dbReference>
<organism evidence="9 10">
    <name type="scientific">Undibacterium terreum</name>
    <dbReference type="NCBI Taxonomy" id="1224302"/>
    <lineage>
        <taxon>Bacteria</taxon>
        <taxon>Pseudomonadati</taxon>
        <taxon>Pseudomonadota</taxon>
        <taxon>Betaproteobacteria</taxon>
        <taxon>Burkholderiales</taxon>
        <taxon>Oxalobacteraceae</taxon>
        <taxon>Undibacterium</taxon>
    </lineage>
</organism>
<feature type="domain" description="Heme-copper oxidase subunit III family profile" evidence="8">
    <location>
        <begin position="1"/>
        <end position="205"/>
    </location>
</feature>
<feature type="transmembrane region" description="Helical" evidence="7">
    <location>
        <begin position="137"/>
        <end position="158"/>
    </location>
</feature>
<feature type="transmembrane region" description="Helical" evidence="7">
    <location>
        <begin position="29"/>
        <end position="50"/>
    </location>
</feature>
<reference evidence="9" key="1">
    <citation type="journal article" date="2014" name="Int. J. Syst. Evol. Microbiol.">
        <title>Complete genome sequence of Corynebacterium casei LMG S-19264T (=DSM 44701T), isolated from a smear-ripened cheese.</title>
        <authorList>
            <consortium name="US DOE Joint Genome Institute (JGI-PGF)"/>
            <person name="Walter F."/>
            <person name="Albersmeier A."/>
            <person name="Kalinowski J."/>
            <person name="Ruckert C."/>
        </authorList>
    </citation>
    <scope>NUCLEOTIDE SEQUENCE</scope>
    <source>
        <strain evidence="9">CGMCC 1.10998</strain>
    </source>
</reference>
<evidence type="ECO:0000259" key="8">
    <source>
        <dbReference type="PROSITE" id="PS50253"/>
    </source>
</evidence>
<evidence type="ECO:0000256" key="5">
    <source>
        <dbReference type="ARBA" id="ARBA00023136"/>
    </source>
</evidence>
<dbReference type="AlphaFoldDB" id="A0A916XC43"/>
<name>A0A916XC43_9BURK</name>
<evidence type="ECO:0000256" key="4">
    <source>
        <dbReference type="ARBA" id="ARBA00022989"/>
    </source>
</evidence>
<evidence type="ECO:0000313" key="10">
    <source>
        <dbReference type="Proteomes" id="UP000637423"/>
    </source>
</evidence>
<dbReference type="InterPro" id="IPR035973">
    <property type="entry name" value="Cyt_c_oxidase_su3-like_sf"/>
</dbReference>
<protein>
    <recommendedName>
        <fullName evidence="8">Heme-copper oxidase subunit III family profile domain-containing protein</fullName>
    </recommendedName>
</protein>
<dbReference type="RefSeq" id="WP_188564245.1">
    <property type="nucleotide sequence ID" value="NZ_BMED01000001.1"/>
</dbReference>
<evidence type="ECO:0000313" key="9">
    <source>
        <dbReference type="EMBL" id="GGC59690.1"/>
    </source>
</evidence>
<proteinExistence type="inferred from homology"/>
<evidence type="ECO:0000256" key="7">
    <source>
        <dbReference type="SAM" id="Phobius"/>
    </source>
</evidence>
<gene>
    <name evidence="9" type="ORF">GCM10011396_03220</name>
</gene>
<keyword evidence="3 6" id="KW-0812">Transmembrane</keyword>
<evidence type="ECO:0000256" key="3">
    <source>
        <dbReference type="ARBA" id="ARBA00022692"/>
    </source>
</evidence>
<evidence type="ECO:0000256" key="6">
    <source>
        <dbReference type="RuleBase" id="RU003376"/>
    </source>
</evidence>
<dbReference type="InterPro" id="IPR013833">
    <property type="entry name" value="Cyt_c_oxidase_su3_a-hlx"/>
</dbReference>
<keyword evidence="5 7" id="KW-0472">Membrane</keyword>
<evidence type="ECO:0000256" key="2">
    <source>
        <dbReference type="ARBA" id="ARBA00010581"/>
    </source>
</evidence>
<dbReference type="InterPro" id="IPR024791">
    <property type="entry name" value="Cyt_c/ubiquinol_Oxase_su3"/>
</dbReference>
<dbReference type="PROSITE" id="PS50253">
    <property type="entry name" value="COX3"/>
    <property type="match status" value="1"/>
</dbReference>
<keyword evidence="4 7" id="KW-1133">Transmembrane helix</keyword>
<dbReference type="SUPFAM" id="SSF81452">
    <property type="entry name" value="Cytochrome c oxidase subunit III-like"/>
    <property type="match status" value="1"/>
</dbReference>
<dbReference type="GO" id="GO:0004129">
    <property type="term" value="F:cytochrome-c oxidase activity"/>
    <property type="evidence" value="ECO:0007669"/>
    <property type="project" value="InterPro"/>
</dbReference>
<reference evidence="9" key="2">
    <citation type="submission" date="2020-09" db="EMBL/GenBank/DDBJ databases">
        <authorList>
            <person name="Sun Q."/>
            <person name="Zhou Y."/>
        </authorList>
    </citation>
    <scope>NUCLEOTIDE SEQUENCE</scope>
    <source>
        <strain evidence="9">CGMCC 1.10998</strain>
    </source>
</reference>
<comment type="subcellular location">
    <subcellularLocation>
        <location evidence="6">Cell membrane</location>
        <topology evidence="6">Multi-pass membrane protein</topology>
    </subcellularLocation>
    <subcellularLocation>
        <location evidence="1">Membrane</location>
        <topology evidence="1">Multi-pass membrane protein</topology>
    </subcellularLocation>
</comment>
<dbReference type="PANTHER" id="PTHR11403">
    <property type="entry name" value="CYTOCHROME C OXIDASE SUBUNIT III"/>
    <property type="match status" value="1"/>
</dbReference>
<dbReference type="Gene3D" id="1.20.120.80">
    <property type="entry name" value="Cytochrome c oxidase, subunit III, four-helix bundle"/>
    <property type="match status" value="1"/>
</dbReference>
<sequence length="216" mass="23687">MNQSAVFTADASPISAELPRISKRATLSVALWVFMLVAFALFGLFMAAYIMRMTGPDWSQLGMPWQLWLSSALLLAGSLSMQAATAAARAGSVTSSRQLLAAGGAFAFAFLLAQFWVWQVLLGMQVRTAGNPAGSFFYLLTAMHGLHVAGGLVCWLLAMRFSMRFTVGREGVGEIAWRIALCARYWHFLLLLWAVLFAAFGWLSPEFVRYICGIQA</sequence>
<dbReference type="GO" id="GO:0005886">
    <property type="term" value="C:plasma membrane"/>
    <property type="evidence" value="ECO:0007669"/>
    <property type="project" value="UniProtKB-SubCell"/>
</dbReference>
<comment type="similarity">
    <text evidence="2 6">Belongs to the cytochrome c oxidase subunit 3 family.</text>
</comment>
<dbReference type="Proteomes" id="UP000637423">
    <property type="component" value="Unassembled WGS sequence"/>
</dbReference>
<dbReference type="InterPro" id="IPR000298">
    <property type="entry name" value="Cyt_c_oxidase-like_su3"/>
</dbReference>
<keyword evidence="10" id="KW-1185">Reference proteome</keyword>
<accession>A0A916XC43</accession>
<dbReference type="EMBL" id="BMED01000001">
    <property type="protein sequence ID" value="GGC59690.1"/>
    <property type="molecule type" value="Genomic_DNA"/>
</dbReference>
<dbReference type="GO" id="GO:0019646">
    <property type="term" value="P:aerobic electron transport chain"/>
    <property type="evidence" value="ECO:0007669"/>
    <property type="project" value="InterPro"/>
</dbReference>
<evidence type="ECO:0000256" key="1">
    <source>
        <dbReference type="ARBA" id="ARBA00004141"/>
    </source>
</evidence>
<feature type="transmembrane region" description="Helical" evidence="7">
    <location>
        <begin position="179"/>
        <end position="200"/>
    </location>
</feature>
<feature type="transmembrane region" description="Helical" evidence="7">
    <location>
        <begin position="65"/>
        <end position="87"/>
    </location>
</feature>